<comment type="caution">
    <text evidence="2">The sequence shown here is derived from an EMBL/GenBank/DDBJ whole genome shotgun (WGS) entry which is preliminary data.</text>
</comment>
<organism evidence="2 3">
    <name type="scientific">Imhoffiella purpurea</name>
    <dbReference type="NCBI Taxonomy" id="1249627"/>
    <lineage>
        <taxon>Bacteria</taxon>
        <taxon>Pseudomonadati</taxon>
        <taxon>Pseudomonadota</taxon>
        <taxon>Gammaproteobacteria</taxon>
        <taxon>Chromatiales</taxon>
        <taxon>Chromatiaceae</taxon>
        <taxon>Imhoffiella</taxon>
    </lineage>
</organism>
<sequence>MRHDELLPRRFLCVVVDGQWLPRPESGRRSRGRCRPERSERWAGSLVVERPGGGGQWRLCSTSSSREATASGFRDELQGVGAHGRARSISQERVRGGVGGCEAPSRARRAVRGTTSAQPERFRRTFAPGWPDDGVSRSVQGP</sequence>
<evidence type="ECO:0000313" key="3">
    <source>
        <dbReference type="Proteomes" id="UP000019460"/>
    </source>
</evidence>
<protein>
    <submittedName>
        <fullName evidence="2">Uncharacterized protein</fullName>
    </submittedName>
</protein>
<dbReference type="AlphaFoldDB" id="W9VD40"/>
<name>W9VD40_9GAMM</name>
<keyword evidence="3" id="KW-1185">Reference proteome</keyword>
<feature type="region of interest" description="Disordered" evidence="1">
    <location>
        <begin position="93"/>
        <end position="142"/>
    </location>
</feature>
<accession>W9VD40</accession>
<dbReference type="EMBL" id="AONC01000052">
    <property type="protein sequence ID" value="EXJ13962.1"/>
    <property type="molecule type" value="Genomic_DNA"/>
</dbReference>
<proteinExistence type="predicted"/>
<evidence type="ECO:0000313" key="2">
    <source>
        <dbReference type="EMBL" id="EXJ13962.1"/>
    </source>
</evidence>
<evidence type="ECO:0000256" key="1">
    <source>
        <dbReference type="SAM" id="MobiDB-lite"/>
    </source>
</evidence>
<dbReference type="Proteomes" id="UP000019460">
    <property type="component" value="Unassembled WGS sequence"/>
</dbReference>
<gene>
    <name evidence="2" type="ORF">D779_3162</name>
</gene>
<reference evidence="2 3" key="1">
    <citation type="submission" date="2012-11" db="EMBL/GenBank/DDBJ databases">
        <title>Genome assembly of Thiorhodococcus sp. AK35.</title>
        <authorList>
            <person name="Nupur N."/>
            <person name="Khatri I."/>
            <person name="Subramanian S."/>
            <person name="Pinnaka A."/>
        </authorList>
    </citation>
    <scope>NUCLEOTIDE SEQUENCE [LARGE SCALE GENOMIC DNA]</scope>
    <source>
        <strain evidence="2 3">AK35</strain>
    </source>
</reference>